<keyword evidence="1" id="KW-1133">Transmembrane helix</keyword>
<organism evidence="2 3">
    <name type="scientific">Legionella jamestowniensis</name>
    <dbReference type="NCBI Taxonomy" id="455"/>
    <lineage>
        <taxon>Bacteria</taxon>
        <taxon>Pseudomonadati</taxon>
        <taxon>Pseudomonadota</taxon>
        <taxon>Gammaproteobacteria</taxon>
        <taxon>Legionellales</taxon>
        <taxon>Legionellaceae</taxon>
        <taxon>Legionella</taxon>
    </lineage>
</organism>
<protein>
    <submittedName>
        <fullName evidence="2">Uncharacterized protein</fullName>
    </submittedName>
</protein>
<name>A0ABX2XXY2_9GAMM</name>
<accession>A0ABX2XXY2</accession>
<reference evidence="2 3" key="1">
    <citation type="submission" date="2016-05" db="EMBL/GenBank/DDBJ databases">
        <authorList>
            <person name="Prochazka B."/>
            <person name="Indra A."/>
            <person name="Hasenberger P."/>
            <person name="Blaschitz M."/>
            <person name="Wagner L."/>
            <person name="Wewalka G."/>
            <person name="Sorschag S."/>
            <person name="Schmid D."/>
            <person name="Ruppitsch W."/>
        </authorList>
    </citation>
    <scope>NUCLEOTIDE SEQUENCE [LARGE SCALE GENOMIC DNA]</scope>
    <source>
        <strain evidence="2 3">974010_12</strain>
    </source>
</reference>
<gene>
    <name evidence="2" type="ORF">A8135_07525</name>
</gene>
<keyword evidence="1" id="KW-0812">Transmembrane</keyword>
<dbReference type="RefSeq" id="WP_065620238.1">
    <property type="nucleotide sequence ID" value="NZ_LYOZ01000001.1"/>
</dbReference>
<proteinExistence type="predicted"/>
<feature type="transmembrane region" description="Helical" evidence="1">
    <location>
        <begin position="73"/>
        <end position="93"/>
    </location>
</feature>
<dbReference type="EMBL" id="LYOZ01000001">
    <property type="protein sequence ID" value="OCH99519.1"/>
    <property type="molecule type" value="Genomic_DNA"/>
</dbReference>
<keyword evidence="1" id="KW-0472">Membrane</keyword>
<keyword evidence="3" id="KW-1185">Reference proteome</keyword>
<comment type="caution">
    <text evidence="2">The sequence shown here is derived from an EMBL/GenBank/DDBJ whole genome shotgun (WGS) entry which is preliminary data.</text>
</comment>
<evidence type="ECO:0000313" key="3">
    <source>
        <dbReference type="Proteomes" id="UP000093336"/>
    </source>
</evidence>
<evidence type="ECO:0000313" key="2">
    <source>
        <dbReference type="EMBL" id="OCH99519.1"/>
    </source>
</evidence>
<dbReference type="Proteomes" id="UP000093336">
    <property type="component" value="Unassembled WGS sequence"/>
</dbReference>
<sequence length="108" mass="11882">MPEIITKYPQAMIKVLKGANIQCGIGDKQAILHHCPHERFCSSPTGEICVYGINDISKMTQIHRLELFKSTEAIIPLIGLLLMGFALGVLFGVKIGQSENKSSQKNKT</sequence>
<evidence type="ECO:0000256" key="1">
    <source>
        <dbReference type="SAM" id="Phobius"/>
    </source>
</evidence>